<dbReference type="InterPro" id="IPR036388">
    <property type="entry name" value="WH-like_DNA-bd_sf"/>
</dbReference>
<proteinExistence type="predicted"/>
<reference evidence="1 2" key="1">
    <citation type="submission" date="2019-10" db="EMBL/GenBank/DDBJ databases">
        <authorList>
            <person name="Blom J."/>
        </authorList>
    </citation>
    <scope>NUCLEOTIDE SEQUENCE [LARGE SCALE GENOMIC DNA]</scope>
    <source>
        <strain evidence="1 2">ES3154-GLU</strain>
    </source>
</reference>
<protein>
    <recommendedName>
        <fullName evidence="3">HTH crp-type domain-containing protein</fullName>
    </recommendedName>
</protein>
<dbReference type="RefSeq" id="WP_156683019.1">
    <property type="nucleotide sequence ID" value="NZ_CABWIB010000001.1"/>
</dbReference>
<accession>A0A6I8MC02</accession>
<dbReference type="InterPro" id="IPR036390">
    <property type="entry name" value="WH_DNA-bd_sf"/>
</dbReference>
<sequence>MGINLFLNDYYKLLKTLKDNEIQVGEVKYCPLSQTEIGKIVGFNQTKVFKMLQVLREQNYVIVYKDLRGKYQVSEKGIKIINFMEKGVD</sequence>
<name>A0A6I8MC02_9FUSO</name>
<dbReference type="AlphaFoldDB" id="A0A6I8MC02"/>
<dbReference type="Gene3D" id="1.10.10.10">
    <property type="entry name" value="Winged helix-like DNA-binding domain superfamily/Winged helix DNA-binding domain"/>
    <property type="match status" value="1"/>
</dbReference>
<keyword evidence="2" id="KW-1185">Reference proteome</keyword>
<organism evidence="1 2">
    <name type="scientific">Oceanivirga miroungae</name>
    <dbReference type="NCBI Taxonomy" id="1130046"/>
    <lineage>
        <taxon>Bacteria</taxon>
        <taxon>Fusobacteriati</taxon>
        <taxon>Fusobacteriota</taxon>
        <taxon>Fusobacteriia</taxon>
        <taxon>Fusobacteriales</taxon>
        <taxon>Leptotrichiaceae</taxon>
        <taxon>Oceanivirga</taxon>
    </lineage>
</organism>
<gene>
    <name evidence="1" type="ORF">OMES3154_00251</name>
</gene>
<evidence type="ECO:0000313" key="1">
    <source>
        <dbReference type="EMBL" id="VWL84979.1"/>
    </source>
</evidence>
<dbReference type="Proteomes" id="UP000419017">
    <property type="component" value="Unassembled WGS sequence"/>
</dbReference>
<dbReference type="SUPFAM" id="SSF46785">
    <property type="entry name" value="Winged helix' DNA-binding domain"/>
    <property type="match status" value="1"/>
</dbReference>
<evidence type="ECO:0000313" key="2">
    <source>
        <dbReference type="Proteomes" id="UP000419017"/>
    </source>
</evidence>
<evidence type="ECO:0008006" key="3">
    <source>
        <dbReference type="Google" id="ProtNLM"/>
    </source>
</evidence>
<dbReference type="EMBL" id="CABWIB010000001">
    <property type="protein sequence ID" value="VWL84979.1"/>
    <property type="molecule type" value="Genomic_DNA"/>
</dbReference>